<dbReference type="RefSeq" id="WP_155344471.1">
    <property type="nucleotide sequence ID" value="NZ_BAAAHM010000007.1"/>
</dbReference>
<feature type="transmembrane region" description="Helical" evidence="9">
    <location>
        <begin position="186"/>
        <end position="206"/>
    </location>
</feature>
<name>A0A5M3XJS0_9ACTN</name>
<dbReference type="GO" id="GO:0005886">
    <property type="term" value="C:plasma membrane"/>
    <property type="evidence" value="ECO:0007669"/>
    <property type="project" value="UniProtKB-SubCell"/>
</dbReference>
<evidence type="ECO:0000256" key="2">
    <source>
        <dbReference type="ARBA" id="ARBA00022448"/>
    </source>
</evidence>
<dbReference type="EMBL" id="BLAF01000011">
    <property type="protein sequence ID" value="GES19373.1"/>
    <property type="molecule type" value="Genomic_DNA"/>
</dbReference>
<evidence type="ECO:0000256" key="5">
    <source>
        <dbReference type="ARBA" id="ARBA00022970"/>
    </source>
</evidence>
<keyword evidence="6 9" id="KW-1133">Transmembrane helix</keyword>
<dbReference type="Pfam" id="PF02653">
    <property type="entry name" value="BPD_transp_2"/>
    <property type="match status" value="1"/>
</dbReference>
<evidence type="ECO:0000256" key="1">
    <source>
        <dbReference type="ARBA" id="ARBA00004651"/>
    </source>
</evidence>
<keyword evidence="5" id="KW-0029">Amino-acid transport</keyword>
<reference evidence="10 11" key="1">
    <citation type="submission" date="2019-10" db="EMBL/GenBank/DDBJ databases">
        <title>Whole genome shotgun sequence of Acrocarpospora pleiomorpha NBRC 16267.</title>
        <authorList>
            <person name="Ichikawa N."/>
            <person name="Kimura A."/>
            <person name="Kitahashi Y."/>
            <person name="Komaki H."/>
            <person name="Oguchi A."/>
        </authorList>
    </citation>
    <scope>NUCLEOTIDE SEQUENCE [LARGE SCALE GENOMIC DNA]</scope>
    <source>
        <strain evidence="10 11">NBRC 16267</strain>
    </source>
</reference>
<dbReference type="AlphaFoldDB" id="A0A5M3XJS0"/>
<keyword evidence="11" id="KW-1185">Reference proteome</keyword>
<feature type="transmembrane region" description="Helical" evidence="9">
    <location>
        <begin position="64"/>
        <end position="83"/>
    </location>
</feature>
<comment type="subcellular location">
    <subcellularLocation>
        <location evidence="1">Cell membrane</location>
        <topology evidence="1">Multi-pass membrane protein</topology>
    </subcellularLocation>
</comment>
<proteinExistence type="inferred from homology"/>
<dbReference type="GO" id="GO:0006865">
    <property type="term" value="P:amino acid transport"/>
    <property type="evidence" value="ECO:0007669"/>
    <property type="project" value="UniProtKB-KW"/>
</dbReference>
<dbReference type="InterPro" id="IPR052157">
    <property type="entry name" value="BCAA_transport_permease"/>
</dbReference>
<dbReference type="InterPro" id="IPR001851">
    <property type="entry name" value="ABC_transp_permease"/>
</dbReference>
<feature type="transmembrane region" description="Helical" evidence="9">
    <location>
        <begin position="262"/>
        <end position="279"/>
    </location>
</feature>
<dbReference type="GO" id="GO:0022857">
    <property type="term" value="F:transmembrane transporter activity"/>
    <property type="evidence" value="ECO:0007669"/>
    <property type="project" value="InterPro"/>
</dbReference>
<keyword evidence="7 9" id="KW-0472">Membrane</keyword>
<comment type="caution">
    <text evidence="10">The sequence shown here is derived from an EMBL/GenBank/DDBJ whole genome shotgun (WGS) entry which is preliminary data.</text>
</comment>
<evidence type="ECO:0000256" key="4">
    <source>
        <dbReference type="ARBA" id="ARBA00022692"/>
    </source>
</evidence>
<protein>
    <submittedName>
        <fullName evidence="10">Branched-chain amino acid ABC transporter permease</fullName>
    </submittedName>
</protein>
<evidence type="ECO:0000313" key="10">
    <source>
        <dbReference type="EMBL" id="GES19373.1"/>
    </source>
</evidence>
<feature type="transmembrane region" description="Helical" evidence="9">
    <location>
        <begin position="41"/>
        <end position="58"/>
    </location>
</feature>
<gene>
    <name evidence="10" type="ORF">Aple_022690</name>
</gene>
<feature type="transmembrane region" description="Helical" evidence="9">
    <location>
        <begin position="95"/>
        <end position="116"/>
    </location>
</feature>
<comment type="similarity">
    <text evidence="8">Belongs to the binding-protein-dependent transport system permease family. LivHM subfamily.</text>
</comment>
<evidence type="ECO:0000313" key="11">
    <source>
        <dbReference type="Proteomes" id="UP000377595"/>
    </source>
</evidence>
<evidence type="ECO:0000256" key="3">
    <source>
        <dbReference type="ARBA" id="ARBA00022475"/>
    </source>
</evidence>
<dbReference type="Proteomes" id="UP000377595">
    <property type="component" value="Unassembled WGS sequence"/>
</dbReference>
<keyword evidence="4 9" id="KW-0812">Transmembrane</keyword>
<evidence type="ECO:0000256" key="6">
    <source>
        <dbReference type="ARBA" id="ARBA00022989"/>
    </source>
</evidence>
<sequence length="293" mass="30826">MTAIFQTLVDGVFAAAVFTAVAVAFNVVYRSGRVFNIAQGEMIVLSTFMTLTFVSWGLSPWLAMGAGIVLMGVLGIVVERLVLRRLVGQPELSSFMATLGLLLVIQGASTVVFGLAPQKFPPLLGTASFEVAGVFVKQSALIGVLAIALLVWALFLLFNRTKVGLGMTAVAESHQVARSLGINVKLSMAISWVIAGALSGFVTLLYASGRTVTPEISSVAFVALPVVLLAGLESIGGVAIAALIVGVGQAAAARWFDPYTEGGASLIFPFALMLVLLLIRPQGLFGWKRVERL</sequence>
<dbReference type="OrthoDB" id="9807115at2"/>
<dbReference type="CDD" id="cd06582">
    <property type="entry name" value="TM_PBP1_LivH_like"/>
    <property type="match status" value="1"/>
</dbReference>
<dbReference type="PANTHER" id="PTHR11795:SF451">
    <property type="entry name" value="ABC TRANSPORTER PERMEASE PROTEIN"/>
    <property type="match status" value="1"/>
</dbReference>
<evidence type="ECO:0000256" key="8">
    <source>
        <dbReference type="ARBA" id="ARBA00037998"/>
    </source>
</evidence>
<keyword evidence="2" id="KW-0813">Transport</keyword>
<evidence type="ECO:0000256" key="9">
    <source>
        <dbReference type="SAM" id="Phobius"/>
    </source>
</evidence>
<feature type="transmembrane region" description="Helical" evidence="9">
    <location>
        <begin position="136"/>
        <end position="158"/>
    </location>
</feature>
<organism evidence="10 11">
    <name type="scientific">Acrocarpospora pleiomorpha</name>
    <dbReference type="NCBI Taxonomy" id="90975"/>
    <lineage>
        <taxon>Bacteria</taxon>
        <taxon>Bacillati</taxon>
        <taxon>Actinomycetota</taxon>
        <taxon>Actinomycetes</taxon>
        <taxon>Streptosporangiales</taxon>
        <taxon>Streptosporangiaceae</taxon>
        <taxon>Acrocarpospora</taxon>
    </lineage>
</organism>
<feature type="transmembrane region" description="Helical" evidence="9">
    <location>
        <begin position="12"/>
        <end position="29"/>
    </location>
</feature>
<evidence type="ECO:0000256" key="7">
    <source>
        <dbReference type="ARBA" id="ARBA00023136"/>
    </source>
</evidence>
<keyword evidence="3" id="KW-1003">Cell membrane</keyword>
<accession>A0A5M3XJS0</accession>
<dbReference type="PANTHER" id="PTHR11795">
    <property type="entry name" value="BRANCHED-CHAIN AMINO ACID TRANSPORT SYSTEM PERMEASE PROTEIN LIVH"/>
    <property type="match status" value="1"/>
</dbReference>